<evidence type="ECO:0000313" key="1">
    <source>
        <dbReference type="EMBL" id="SDC45399.1"/>
    </source>
</evidence>
<dbReference type="EMBL" id="FMZE01000002">
    <property type="protein sequence ID" value="SDC45399.1"/>
    <property type="molecule type" value="Genomic_DNA"/>
</dbReference>
<organism evidence="1 2">
    <name type="scientific">Prauserella marina</name>
    <dbReference type="NCBI Taxonomy" id="530584"/>
    <lineage>
        <taxon>Bacteria</taxon>
        <taxon>Bacillati</taxon>
        <taxon>Actinomycetota</taxon>
        <taxon>Actinomycetes</taxon>
        <taxon>Pseudonocardiales</taxon>
        <taxon>Pseudonocardiaceae</taxon>
        <taxon>Prauserella</taxon>
    </lineage>
</organism>
<name>A0A1G6LQC8_9PSEU</name>
<accession>A0A1G6LQC8</accession>
<sequence length="134" mass="14065">MRKSLGVRVVVAFAGLFAALVLAAPASGATETAATETGAAPALVRATQNNDCKLNVRAGADTGSPILHTLTCDNYTTCVQADEQSQPCGPYVVGGDYSCVGADNKQVYDNKWAEVSWRSPEPAYVAVSCAFFRE</sequence>
<dbReference type="Proteomes" id="UP000199494">
    <property type="component" value="Unassembled WGS sequence"/>
</dbReference>
<dbReference type="RefSeq" id="WP_245865843.1">
    <property type="nucleotide sequence ID" value="NZ_CP016353.1"/>
</dbReference>
<keyword evidence="2" id="KW-1185">Reference proteome</keyword>
<gene>
    <name evidence="1" type="ORF">SAMN05421630_102169</name>
</gene>
<reference evidence="1 2" key="1">
    <citation type="submission" date="2016-10" db="EMBL/GenBank/DDBJ databases">
        <authorList>
            <person name="de Groot N.N."/>
        </authorList>
    </citation>
    <scope>NUCLEOTIDE SEQUENCE [LARGE SCALE GENOMIC DNA]</scope>
    <source>
        <strain evidence="1 2">CGMCC 4.5506</strain>
    </source>
</reference>
<evidence type="ECO:0000313" key="2">
    <source>
        <dbReference type="Proteomes" id="UP000199494"/>
    </source>
</evidence>
<proteinExistence type="predicted"/>
<protein>
    <submittedName>
        <fullName evidence="1">Uncharacterized protein</fullName>
    </submittedName>
</protein>
<dbReference type="AlphaFoldDB" id="A0A1G6LQC8"/>